<dbReference type="GO" id="GO:0070847">
    <property type="term" value="C:core mediator complex"/>
    <property type="evidence" value="ECO:0007669"/>
    <property type="project" value="TreeGrafter"/>
</dbReference>
<evidence type="ECO:0000256" key="5">
    <source>
        <dbReference type="ARBA" id="ARBA00023159"/>
    </source>
</evidence>
<keyword evidence="6 9" id="KW-0804">Transcription</keyword>
<dbReference type="PANTHER" id="PTHR12809">
    <property type="entry name" value="MEDIATOR COMPLEX SUBUNIT"/>
    <property type="match status" value="1"/>
</dbReference>
<name>A0AAW0D3R2_9AGAR</name>
<evidence type="ECO:0000256" key="1">
    <source>
        <dbReference type="ARBA" id="ARBA00004123"/>
    </source>
</evidence>
<comment type="similarity">
    <text evidence="2 9">Belongs to the Mediator complex subunit 14 family.</text>
</comment>
<dbReference type="InterPro" id="IPR055122">
    <property type="entry name" value="Med14_N"/>
</dbReference>
<feature type="domain" description="Mediator complex subunit MED14 N-terminal" evidence="10">
    <location>
        <begin position="42"/>
        <end position="231"/>
    </location>
</feature>
<evidence type="ECO:0000313" key="12">
    <source>
        <dbReference type="Proteomes" id="UP001383192"/>
    </source>
</evidence>
<dbReference type="Pfam" id="PF08638">
    <property type="entry name" value="Med14"/>
    <property type="match status" value="1"/>
</dbReference>
<evidence type="ECO:0000256" key="3">
    <source>
        <dbReference type="ARBA" id="ARBA00019619"/>
    </source>
</evidence>
<dbReference type="EMBL" id="JAYKXP010000024">
    <property type="protein sequence ID" value="KAK7045730.1"/>
    <property type="molecule type" value="Genomic_DNA"/>
</dbReference>
<evidence type="ECO:0000256" key="7">
    <source>
        <dbReference type="ARBA" id="ARBA00023242"/>
    </source>
</evidence>
<comment type="subcellular location">
    <subcellularLocation>
        <location evidence="1 9">Nucleus</location>
    </subcellularLocation>
</comment>
<dbReference type="InterPro" id="IPR013947">
    <property type="entry name" value="Mediator_Med14"/>
</dbReference>
<dbReference type="AlphaFoldDB" id="A0AAW0D3R2"/>
<gene>
    <name evidence="11" type="primary">RGR1_1</name>
    <name evidence="11" type="ORF">VNI00_007563</name>
</gene>
<comment type="function">
    <text evidence="9">Component of the Mediator complex, a coactivator involved in the regulated transcription of nearly all RNA polymerase II-dependent genes. Mediator functions as a bridge to convey information from gene-specific regulatory proteins to the basal RNA polymerase II transcription machinery. Mediator is recruited to promoters by direct interactions with regulatory proteins and serves as a scaffold for the assembly of a functional preinitiation complex with RNA polymerase II and the general transcription factors.</text>
</comment>
<sequence>MVVAPPSPSPQNPLSNGAYANGALEPTIEELERELPSVLDGQIPLGELLSRVVQTIYAELSEMAETLPNSSDTARKRMLADWVVKTKKQIVKLYAVAKWSRDADTVQKCMNITAFLMDQNRQFEDAIMGLNYARESLDPARLRNHDLLTSLDVLTTGAYRRLPTAIKKSIIPPTPLTDSQVVKTLQDIQDVIRYRLRLREIIPIEMARHRIADGRVYFTAPNLFETSICLTGAQPQDGWFFVHVEFLLKIGGDMTGTQDFPRIPTGIMKRFISEEVDRQLGMYIPNPAPQEPLPPGVIPQTKPELPENVADAPLIRLFNFLQMMALSYQLEILWYQAERMRSLGWGEYLNVNMSPNRKVLTVSYWVRRPPPQAPQRHQAKLPLLGGTVTISIVECPTLFRSGKRSSRALALAELQQKSKLGTMKPSDDVEGLKFEVHWEPTPGALNVNVTAQDCVLPEGTLAVNSNDLDFESMLRKVIHQHAKAVLGRYQIQLQHGGAPRSVFAGPGVVSLVDDDEMLALRIILCADKVVTVSIDARTGRFIFRDVGDLSPSGQAPKYAAIFDRVNEAPAFMPRMLTNLRVEASRLIAELLIH</sequence>
<keyword evidence="4 9" id="KW-0805">Transcription regulation</keyword>
<evidence type="ECO:0000256" key="2">
    <source>
        <dbReference type="ARBA" id="ARBA00007813"/>
    </source>
</evidence>
<evidence type="ECO:0000256" key="8">
    <source>
        <dbReference type="ARBA" id="ARBA00032007"/>
    </source>
</evidence>
<comment type="subunit">
    <text evidence="9">Component of the Mediator complex.</text>
</comment>
<reference evidence="11 12" key="1">
    <citation type="submission" date="2024-01" db="EMBL/GenBank/DDBJ databases">
        <title>A draft genome for a cacao thread blight-causing isolate of Paramarasmius palmivorus.</title>
        <authorList>
            <person name="Baruah I.K."/>
            <person name="Bukari Y."/>
            <person name="Amoako-Attah I."/>
            <person name="Meinhardt L.W."/>
            <person name="Bailey B.A."/>
            <person name="Cohen S.P."/>
        </authorList>
    </citation>
    <scope>NUCLEOTIDE SEQUENCE [LARGE SCALE GENOMIC DNA]</scope>
    <source>
        <strain evidence="11 12">GH-12</strain>
    </source>
</reference>
<evidence type="ECO:0000256" key="9">
    <source>
        <dbReference type="RuleBase" id="RU365082"/>
    </source>
</evidence>
<dbReference type="GO" id="GO:0006357">
    <property type="term" value="P:regulation of transcription by RNA polymerase II"/>
    <property type="evidence" value="ECO:0007669"/>
    <property type="project" value="InterPro"/>
</dbReference>
<dbReference type="GO" id="GO:0003712">
    <property type="term" value="F:transcription coregulator activity"/>
    <property type="evidence" value="ECO:0007669"/>
    <property type="project" value="UniProtKB-UniRule"/>
</dbReference>
<comment type="caution">
    <text evidence="11">The sequence shown here is derived from an EMBL/GenBank/DDBJ whole genome shotgun (WGS) entry which is preliminary data.</text>
</comment>
<evidence type="ECO:0000256" key="6">
    <source>
        <dbReference type="ARBA" id="ARBA00023163"/>
    </source>
</evidence>
<evidence type="ECO:0000313" key="11">
    <source>
        <dbReference type="EMBL" id="KAK7045730.1"/>
    </source>
</evidence>
<proteinExistence type="inferred from homology"/>
<dbReference type="GO" id="GO:0016592">
    <property type="term" value="C:mediator complex"/>
    <property type="evidence" value="ECO:0007669"/>
    <property type="project" value="UniProtKB-UniRule"/>
</dbReference>
<dbReference type="Proteomes" id="UP001383192">
    <property type="component" value="Unassembled WGS sequence"/>
</dbReference>
<keyword evidence="7 9" id="KW-0539">Nucleus</keyword>
<keyword evidence="5 9" id="KW-0010">Activator</keyword>
<accession>A0AAW0D3R2</accession>
<organism evidence="11 12">
    <name type="scientific">Paramarasmius palmivorus</name>
    <dbReference type="NCBI Taxonomy" id="297713"/>
    <lineage>
        <taxon>Eukaryota</taxon>
        <taxon>Fungi</taxon>
        <taxon>Dikarya</taxon>
        <taxon>Basidiomycota</taxon>
        <taxon>Agaricomycotina</taxon>
        <taxon>Agaricomycetes</taxon>
        <taxon>Agaricomycetidae</taxon>
        <taxon>Agaricales</taxon>
        <taxon>Marasmiineae</taxon>
        <taxon>Marasmiaceae</taxon>
        <taxon>Paramarasmius</taxon>
    </lineage>
</organism>
<dbReference type="PANTHER" id="PTHR12809:SF2">
    <property type="entry name" value="MEDIATOR OF RNA POLYMERASE II TRANSCRIPTION SUBUNIT 14"/>
    <property type="match status" value="1"/>
</dbReference>
<evidence type="ECO:0000259" key="10">
    <source>
        <dbReference type="Pfam" id="PF08638"/>
    </source>
</evidence>
<protein>
    <recommendedName>
        <fullName evidence="3 9">Mediator of RNA polymerase II transcription subunit 14</fullName>
    </recommendedName>
    <alternativeName>
        <fullName evidence="8 9">Mediator complex subunit 14</fullName>
    </alternativeName>
</protein>
<keyword evidence="12" id="KW-1185">Reference proteome</keyword>
<evidence type="ECO:0000256" key="4">
    <source>
        <dbReference type="ARBA" id="ARBA00023015"/>
    </source>
</evidence>